<dbReference type="PROSITE" id="PS51257">
    <property type="entry name" value="PROKAR_LIPOPROTEIN"/>
    <property type="match status" value="1"/>
</dbReference>
<accession>A0A918LT33</accession>
<feature type="signal peptide" evidence="1">
    <location>
        <begin position="1"/>
        <end position="31"/>
    </location>
</feature>
<evidence type="ECO:0008006" key="4">
    <source>
        <dbReference type="Google" id="ProtNLM"/>
    </source>
</evidence>
<keyword evidence="3" id="KW-1185">Reference proteome</keyword>
<proteinExistence type="predicted"/>
<name>A0A918LT33_9ACTN</name>
<dbReference type="EMBL" id="BMQQ01000021">
    <property type="protein sequence ID" value="GGT48975.1"/>
    <property type="molecule type" value="Genomic_DNA"/>
</dbReference>
<comment type="caution">
    <text evidence="2">The sequence shown here is derived from an EMBL/GenBank/DDBJ whole genome shotgun (WGS) entry which is preliminary data.</text>
</comment>
<reference evidence="2" key="2">
    <citation type="submission" date="2020-09" db="EMBL/GenBank/DDBJ databases">
        <authorList>
            <person name="Sun Q."/>
            <person name="Ohkuma M."/>
        </authorList>
    </citation>
    <scope>NUCLEOTIDE SEQUENCE</scope>
    <source>
        <strain evidence="2">JCM 3172</strain>
    </source>
</reference>
<reference evidence="2" key="1">
    <citation type="journal article" date="2014" name="Int. J. Syst. Evol. Microbiol.">
        <title>Complete genome sequence of Corynebacterium casei LMG S-19264T (=DSM 44701T), isolated from a smear-ripened cheese.</title>
        <authorList>
            <consortium name="US DOE Joint Genome Institute (JGI-PGF)"/>
            <person name="Walter F."/>
            <person name="Albersmeier A."/>
            <person name="Kalinowski J."/>
            <person name="Ruckert C."/>
        </authorList>
    </citation>
    <scope>NUCLEOTIDE SEQUENCE</scope>
    <source>
        <strain evidence="2">JCM 3172</strain>
    </source>
</reference>
<evidence type="ECO:0000256" key="1">
    <source>
        <dbReference type="SAM" id="SignalP"/>
    </source>
</evidence>
<evidence type="ECO:0000313" key="3">
    <source>
        <dbReference type="Proteomes" id="UP000619486"/>
    </source>
</evidence>
<evidence type="ECO:0000313" key="2">
    <source>
        <dbReference type="EMBL" id="GGT48975.1"/>
    </source>
</evidence>
<dbReference type="AlphaFoldDB" id="A0A918LT33"/>
<feature type="chain" id="PRO_5038887061" description="Lipoprotein" evidence="1">
    <location>
        <begin position="32"/>
        <end position="77"/>
    </location>
</feature>
<keyword evidence="1" id="KW-0732">Signal</keyword>
<protein>
    <recommendedName>
        <fullName evidence="4">Lipoprotein</fullName>
    </recommendedName>
</protein>
<organism evidence="2 3">
    <name type="scientific">Streptomyces purpureus</name>
    <dbReference type="NCBI Taxonomy" id="1951"/>
    <lineage>
        <taxon>Bacteria</taxon>
        <taxon>Bacillati</taxon>
        <taxon>Actinomycetota</taxon>
        <taxon>Actinomycetes</taxon>
        <taxon>Kitasatosporales</taxon>
        <taxon>Streptomycetaceae</taxon>
        <taxon>Streptomyces</taxon>
    </lineage>
</organism>
<dbReference type="Proteomes" id="UP000619486">
    <property type="component" value="Unassembled WGS sequence"/>
</dbReference>
<gene>
    <name evidence="2" type="ORF">GCM10014713_49000</name>
</gene>
<sequence length="77" mass="7765">MGSMARTFITPSTRTAAAGAAVAVLTGCLTAADAPAAPLVPRVTAAPVTTVTEGSTAQVRVTLHTTKPLTRAVRRCC</sequence>